<dbReference type="PANTHER" id="PTHR33473">
    <property type="entry name" value="ATP-DEPENDENT CLP PROTEASE ADAPTER PROTEIN CLPS1, CHLOROPLASTIC"/>
    <property type="match status" value="1"/>
</dbReference>
<dbReference type="FunFam" id="3.30.1390.10:FF:000002">
    <property type="entry name" value="ATP-dependent Clp protease adapter protein ClpS"/>
    <property type="match status" value="1"/>
</dbReference>
<dbReference type="PANTHER" id="PTHR33473:SF19">
    <property type="entry name" value="ATP-DEPENDENT CLP PROTEASE ADAPTER PROTEIN CLPS"/>
    <property type="match status" value="1"/>
</dbReference>
<organism evidence="4 5">
    <name type="scientific">Arenimonas donghaensis DSM 18148 = HO3-R19</name>
    <dbReference type="NCBI Taxonomy" id="1121014"/>
    <lineage>
        <taxon>Bacteria</taxon>
        <taxon>Pseudomonadati</taxon>
        <taxon>Pseudomonadota</taxon>
        <taxon>Gammaproteobacteria</taxon>
        <taxon>Lysobacterales</taxon>
        <taxon>Lysobacteraceae</taxon>
        <taxon>Arenimonas</taxon>
    </lineage>
</organism>
<dbReference type="Proteomes" id="UP000029085">
    <property type="component" value="Unassembled WGS sequence"/>
</dbReference>
<dbReference type="GO" id="GO:0006508">
    <property type="term" value="P:proteolysis"/>
    <property type="evidence" value="ECO:0007669"/>
    <property type="project" value="UniProtKB-UniRule"/>
</dbReference>
<dbReference type="GO" id="GO:0008233">
    <property type="term" value="F:peptidase activity"/>
    <property type="evidence" value="ECO:0007669"/>
    <property type="project" value="UniProtKB-KW"/>
</dbReference>
<dbReference type="NCBIfam" id="NF000672">
    <property type="entry name" value="PRK00033.1-5"/>
    <property type="match status" value="1"/>
</dbReference>
<dbReference type="GO" id="GO:0030163">
    <property type="term" value="P:protein catabolic process"/>
    <property type="evidence" value="ECO:0007669"/>
    <property type="project" value="InterPro"/>
</dbReference>
<feature type="domain" description="Adaptor protein ClpS core" evidence="3">
    <location>
        <begin position="26"/>
        <end position="104"/>
    </location>
</feature>
<evidence type="ECO:0000313" key="5">
    <source>
        <dbReference type="Proteomes" id="UP000029085"/>
    </source>
</evidence>
<dbReference type="SUPFAM" id="SSF54736">
    <property type="entry name" value="ClpS-like"/>
    <property type="match status" value="1"/>
</dbReference>
<keyword evidence="5" id="KW-1185">Reference proteome</keyword>
<dbReference type="NCBIfam" id="NF000669">
    <property type="entry name" value="PRK00033.1-2"/>
    <property type="match status" value="1"/>
</dbReference>
<dbReference type="InterPro" id="IPR014719">
    <property type="entry name" value="Ribosomal_bL12_C/ClpS-like"/>
</dbReference>
<dbReference type="STRING" id="1121014.N788_02130"/>
<dbReference type="PATRIC" id="fig|1121014.3.peg.400"/>
<name>A0A087MM90_9GAMM</name>
<comment type="similarity">
    <text evidence="1">Belongs to the ClpS family.</text>
</comment>
<dbReference type="AlphaFoldDB" id="A0A087MM90"/>
<evidence type="ECO:0000256" key="2">
    <source>
        <dbReference type="SAM" id="MobiDB-lite"/>
    </source>
</evidence>
<proteinExistence type="inferred from homology"/>
<dbReference type="Pfam" id="PF02617">
    <property type="entry name" value="ClpS"/>
    <property type="match status" value="1"/>
</dbReference>
<sequence>MPQQRPPEREHDHGLAVETAKPEVVRPPLYQVIILNDDFTPMDFVVEVLQVFFAMNREQATQVMLHVHTRGKGVCGVYTREVAESKVTQVNEFSREHQHPLLCTMEKA</sequence>
<reference evidence="4 5" key="2">
    <citation type="journal article" date="2015" name="Stand. Genomic Sci.">
        <title>High quality draft genomic sequence of Arenimonas donghaensis DSM 18148(T).</title>
        <authorList>
            <person name="Chen F."/>
            <person name="Wang H."/>
            <person name="Cao Y."/>
            <person name="Li X."/>
            <person name="Wang G."/>
        </authorList>
    </citation>
    <scope>NUCLEOTIDE SEQUENCE [LARGE SCALE GENOMIC DNA]</scope>
    <source>
        <strain evidence="4 5">HO3-R19</strain>
    </source>
</reference>
<keyword evidence="4" id="KW-0378">Hydrolase</keyword>
<accession>A0A087MM90</accession>
<evidence type="ECO:0000313" key="4">
    <source>
        <dbReference type="EMBL" id="KFL37993.1"/>
    </source>
</evidence>
<protein>
    <recommendedName>
        <fullName evidence="1">ATP-dependent Clp protease adapter protein ClpS</fullName>
    </recommendedName>
</protein>
<comment type="subunit">
    <text evidence="1">Binds to the N-terminal domain of the chaperone ClpA.</text>
</comment>
<comment type="function">
    <text evidence="1">Involved in the modulation of the specificity of the ClpAP-mediated ATP-dependent protein degradation.</text>
</comment>
<dbReference type="EMBL" id="AVCJ01000001">
    <property type="protein sequence ID" value="KFL37993.1"/>
    <property type="molecule type" value="Genomic_DNA"/>
</dbReference>
<gene>
    <name evidence="1" type="primary">clpS</name>
    <name evidence="4" type="ORF">N788_02130</name>
</gene>
<dbReference type="InterPro" id="IPR022935">
    <property type="entry name" value="ClpS"/>
</dbReference>
<dbReference type="InterPro" id="IPR003769">
    <property type="entry name" value="ClpS_core"/>
</dbReference>
<dbReference type="HAMAP" id="MF_00302">
    <property type="entry name" value="ClpS"/>
    <property type="match status" value="1"/>
</dbReference>
<evidence type="ECO:0000259" key="3">
    <source>
        <dbReference type="Pfam" id="PF02617"/>
    </source>
</evidence>
<evidence type="ECO:0000256" key="1">
    <source>
        <dbReference type="HAMAP-Rule" id="MF_00302"/>
    </source>
</evidence>
<keyword evidence="4" id="KW-0645">Protease</keyword>
<comment type="caution">
    <text evidence="4">The sequence shown here is derived from an EMBL/GenBank/DDBJ whole genome shotgun (WGS) entry which is preliminary data.</text>
</comment>
<dbReference type="OrthoDB" id="9796121at2"/>
<dbReference type="RefSeq" id="WP_034220412.1">
    <property type="nucleotide sequence ID" value="NZ_AVCJ01000001.1"/>
</dbReference>
<dbReference type="Gene3D" id="3.30.1390.10">
    <property type="match status" value="1"/>
</dbReference>
<reference evidence="5" key="1">
    <citation type="submission" date="2013-08" db="EMBL/GenBank/DDBJ databases">
        <title>Genome sequencing of Arenimonas donghaensis.</title>
        <authorList>
            <person name="Chen F."/>
            <person name="Wang G."/>
        </authorList>
    </citation>
    <scope>NUCLEOTIDE SEQUENCE [LARGE SCALE GENOMIC DNA]</scope>
    <source>
        <strain evidence="5">HO3-R19</strain>
    </source>
</reference>
<feature type="region of interest" description="Disordered" evidence="2">
    <location>
        <begin position="1"/>
        <end position="20"/>
    </location>
</feature>